<dbReference type="Pfam" id="PF01841">
    <property type="entry name" value="Transglut_core"/>
    <property type="match status" value="1"/>
</dbReference>
<dbReference type="AlphaFoldDB" id="E4TKI1"/>
<protein>
    <submittedName>
        <fullName evidence="3">Transglutaminase domain-containing protein</fullName>
    </submittedName>
</protein>
<proteinExistence type="predicted"/>
<evidence type="ECO:0000313" key="4">
    <source>
        <dbReference type="Proteomes" id="UP000008720"/>
    </source>
</evidence>
<evidence type="ECO:0000313" key="3">
    <source>
        <dbReference type="EMBL" id="ADR20161.1"/>
    </source>
</evidence>
<dbReference type="SUPFAM" id="SSF54001">
    <property type="entry name" value="Cysteine proteinases"/>
    <property type="match status" value="1"/>
</dbReference>
<evidence type="ECO:0000259" key="1">
    <source>
        <dbReference type="Pfam" id="PF01841"/>
    </source>
</evidence>
<gene>
    <name evidence="3" type="ordered locus">Ftrac_0150</name>
</gene>
<reference evidence="3 4" key="1">
    <citation type="journal article" date="2011" name="Stand. Genomic Sci.">
        <title>Complete genome sequence of Marivirga tractuosa type strain (H-43).</title>
        <authorList>
            <person name="Pagani I."/>
            <person name="Chertkov O."/>
            <person name="Lapidus A."/>
            <person name="Lucas S."/>
            <person name="Del Rio T.G."/>
            <person name="Tice H."/>
            <person name="Copeland A."/>
            <person name="Cheng J.F."/>
            <person name="Nolan M."/>
            <person name="Saunders E."/>
            <person name="Pitluck S."/>
            <person name="Held B."/>
            <person name="Goodwin L."/>
            <person name="Liolios K."/>
            <person name="Ovchinikova G."/>
            <person name="Ivanova N."/>
            <person name="Mavromatis K."/>
            <person name="Pati A."/>
            <person name="Chen A."/>
            <person name="Palaniappan K."/>
            <person name="Land M."/>
            <person name="Hauser L."/>
            <person name="Jeffries C.D."/>
            <person name="Detter J.C."/>
            <person name="Han C."/>
            <person name="Tapia R."/>
            <person name="Ngatchou-Djao O.D."/>
            <person name="Rohde M."/>
            <person name="Goker M."/>
            <person name="Spring S."/>
            <person name="Sikorski J."/>
            <person name="Woyke T."/>
            <person name="Bristow J."/>
            <person name="Eisen J.A."/>
            <person name="Markowitz V."/>
            <person name="Hugenholtz P."/>
            <person name="Klenk H.P."/>
            <person name="Kyrpides N.C."/>
        </authorList>
    </citation>
    <scope>NUCLEOTIDE SEQUENCE [LARGE SCALE GENOMIC DNA]</scope>
    <source>
        <strain evidence="4">ATCC 23168 / DSM 4126 / NBRC 15989 / NCIMB 1408 / VKM B-1430 / H-43</strain>
    </source>
</reference>
<dbReference type="Gene3D" id="3.10.620.30">
    <property type="match status" value="1"/>
</dbReference>
<name>E4TKI1_MARTH</name>
<dbReference type="InterPro" id="IPR024618">
    <property type="entry name" value="DUF3857"/>
</dbReference>
<accession>E4TKI1</accession>
<dbReference type="Gene3D" id="2.60.120.1130">
    <property type="match status" value="1"/>
</dbReference>
<sequence>MEPYTKRTHHKICGFLILILFHVFNSQGQDLNSLTNKLKKSYPNEQAVFNKIALDLEIIMEKGKPVIKAKNYEEIIHLGAYSNQYTTNKIYTNSFETINDIEAFTEVPYKNRTKTFKVDEFKESFDKNSSVFYDDTKVLNFIFPGIQSGSKTILEYTRTLSEPRFAPGFYFQSYLPIVNATYTIEVDKQIDVEFDLRNTEGHDLKISKEESRNKIKYTYNVKNISKYKIENNTPDVKYFIPHINLRINSYDNDKNKTVNLLSGPEDLHKWYRGFIEGLKTNYSAEIDKLTNSIIKDIDDEKEQAKAIFYWVQQNIKYIAFEDGMRGFIPHNGAYVCSKRYGDCKDMASLVVNMLHHAGIEAYFTWVGTRDIPYNYSDFATPSVDNHMIATYIHDNNYYYLDATAQFSPFEIPSSMIQGKEVLISLGDNYEIKKVPEIDKQVSLITDSIRFSLKNGVLEGSGKVSLSGFARVFNNYKLDVTSEQDKEDYLKRFLSKGSNKFQLEDYNIKQLKDLDLPLLIDYSFSVQNYYQEVGDEIYLNLNLEKPFNNDQIDEDRTQSIENEYKFIQRNVNRFTIPEDYKVTYLPQDHAFEGDLFGFSINYTQKDDEVILSSEYYLDYLLMQPDQFENWNNAINKLSEAFSEIIILKK</sequence>
<dbReference type="STRING" id="643867.Ftrac_0150"/>
<dbReference type="Proteomes" id="UP000008720">
    <property type="component" value="Chromosome"/>
</dbReference>
<keyword evidence="4" id="KW-1185">Reference proteome</keyword>
<feature type="domain" description="Transglutaminase-like" evidence="1">
    <location>
        <begin position="288"/>
        <end position="400"/>
    </location>
</feature>
<feature type="domain" description="DUF3857" evidence="2">
    <location>
        <begin position="91"/>
        <end position="225"/>
    </location>
</feature>
<evidence type="ECO:0000259" key="2">
    <source>
        <dbReference type="Pfam" id="PF12969"/>
    </source>
</evidence>
<dbReference type="Gene3D" id="2.60.40.3140">
    <property type="match status" value="1"/>
</dbReference>
<dbReference type="eggNOG" id="COG1305">
    <property type="taxonomic scope" value="Bacteria"/>
</dbReference>
<organism evidence="3 4">
    <name type="scientific">Marivirga tractuosa (strain ATCC 23168 / DSM 4126 / NBRC 15989 / NCIMB 1408 / VKM B-1430 / H-43)</name>
    <name type="common">Microscilla tractuosa</name>
    <name type="synonym">Flexibacter tractuosus</name>
    <dbReference type="NCBI Taxonomy" id="643867"/>
    <lineage>
        <taxon>Bacteria</taxon>
        <taxon>Pseudomonadati</taxon>
        <taxon>Bacteroidota</taxon>
        <taxon>Cytophagia</taxon>
        <taxon>Cytophagales</taxon>
        <taxon>Marivirgaceae</taxon>
        <taxon>Marivirga</taxon>
    </lineage>
</organism>
<dbReference type="InterPro" id="IPR038765">
    <property type="entry name" value="Papain-like_cys_pep_sf"/>
</dbReference>
<dbReference type="InterPro" id="IPR002931">
    <property type="entry name" value="Transglutaminase-like"/>
</dbReference>
<dbReference type="KEGG" id="mtt:Ftrac_0150"/>
<dbReference type="Pfam" id="PF12969">
    <property type="entry name" value="DUF3857"/>
    <property type="match status" value="1"/>
</dbReference>
<dbReference type="HOGENOM" id="CLU_027424_0_0_10"/>
<dbReference type="EMBL" id="CP002349">
    <property type="protein sequence ID" value="ADR20161.1"/>
    <property type="molecule type" value="Genomic_DNA"/>
</dbReference>